<evidence type="ECO:0000256" key="10">
    <source>
        <dbReference type="ARBA" id="ARBA00023033"/>
    </source>
</evidence>
<evidence type="ECO:0000256" key="7">
    <source>
        <dbReference type="ARBA" id="ARBA00022989"/>
    </source>
</evidence>
<evidence type="ECO:0000256" key="5">
    <source>
        <dbReference type="ARBA" id="ARBA00022692"/>
    </source>
</evidence>
<evidence type="ECO:0000256" key="2">
    <source>
        <dbReference type="ARBA" id="ARBA00010823"/>
    </source>
</evidence>
<evidence type="ECO:0000256" key="11">
    <source>
        <dbReference type="ARBA" id="ARBA00023136"/>
    </source>
</evidence>
<evidence type="ECO:0000256" key="6">
    <source>
        <dbReference type="ARBA" id="ARBA00022723"/>
    </source>
</evidence>
<keyword evidence="9" id="KW-0408">Iron</keyword>
<reference evidence="14 15" key="1">
    <citation type="submission" date="2020-06" db="EMBL/GenBank/DDBJ databases">
        <title>Taxonomy, biology and ecology of Rhodococcus bacteria occurring in California pistachio and other woody hosts as revealed by genome sequence analyses.</title>
        <authorList>
            <person name="Gai Y."/>
            <person name="Riely B."/>
        </authorList>
    </citation>
    <scope>NUCLEOTIDE SEQUENCE [LARGE SCALE GENOMIC DNA]</scope>
    <source>
        <strain evidence="14 15">BP-281</strain>
    </source>
</reference>
<sequence length="390" mass="43730">MTRGWRDPKRYLWPLGILAPASSLLPSQLVLHTGSPLFWWSGVLVFFVLIPLLDVLAGADGSNPPDDEVRDLQQDRFYRWCTFLFLPVQYVGLVVACWLVAFGTLSTVDRIGYAVSVGLVGGIGINAAHELGHRVERAERRLAKIALAQSCYGHFVVEHNRGHHVRVATPEDPASARLGESLYRFFPRTILGGVRSAWALERDRLRRRGRRVLSLRNDVLTAWSLSVLLFGVLVAAFGPVVLPFLLVQAVTGVLLLESVNYIEHYGLRRQRTATGRYERCAPRHSWNSDHIVTNIFLYHLQRHSDHHANPGRRFQTLRSFDESPQLPAGYATMVLLAAVPPLWRRVMDPKVVDHYDGDVTRANLDPSAADRLRARFPVSSTADTGVAVRG</sequence>
<feature type="domain" description="Fatty acid desaturase" evidence="13">
    <location>
        <begin position="114"/>
        <end position="333"/>
    </location>
</feature>
<comment type="similarity">
    <text evidence="2">Belongs to the fatty acid desaturase type 1 family. AlkB subfamily.</text>
</comment>
<keyword evidence="7 12" id="KW-1133">Transmembrane helix</keyword>
<dbReference type="CDD" id="cd03512">
    <property type="entry name" value="Alkane-hydroxylase"/>
    <property type="match status" value="1"/>
</dbReference>
<dbReference type="InterPro" id="IPR033885">
    <property type="entry name" value="AlkB/XylM"/>
</dbReference>
<dbReference type="Pfam" id="PF00487">
    <property type="entry name" value="FA_desaturase"/>
    <property type="match status" value="1"/>
</dbReference>
<feature type="transmembrane region" description="Helical" evidence="12">
    <location>
        <begin position="111"/>
        <end position="131"/>
    </location>
</feature>
<comment type="subcellular location">
    <subcellularLocation>
        <location evidence="1">Cell inner membrane</location>
        <topology evidence="1">Multi-pass membrane protein</topology>
    </subcellularLocation>
</comment>
<name>A0ABS7P2K4_9NOCA</name>
<keyword evidence="5 12" id="KW-0812">Transmembrane</keyword>
<evidence type="ECO:0000256" key="4">
    <source>
        <dbReference type="ARBA" id="ARBA00022519"/>
    </source>
</evidence>
<keyword evidence="3" id="KW-1003">Cell membrane</keyword>
<evidence type="ECO:0000256" key="9">
    <source>
        <dbReference type="ARBA" id="ARBA00023004"/>
    </source>
</evidence>
<keyword evidence="11 12" id="KW-0472">Membrane</keyword>
<keyword evidence="8" id="KW-0560">Oxidoreductase</keyword>
<evidence type="ECO:0000313" key="14">
    <source>
        <dbReference type="EMBL" id="MBY6365904.1"/>
    </source>
</evidence>
<gene>
    <name evidence="14" type="ORF">HQ603_03940</name>
</gene>
<keyword evidence="10" id="KW-0503">Monooxygenase</keyword>
<dbReference type="EMBL" id="JABUBU010000001">
    <property type="protein sequence ID" value="MBY6365904.1"/>
    <property type="molecule type" value="Genomic_DNA"/>
</dbReference>
<dbReference type="InterPro" id="IPR005804">
    <property type="entry name" value="FA_desaturase_dom"/>
</dbReference>
<protein>
    <submittedName>
        <fullName evidence="14">Alkane 1-monooxygenase</fullName>
    </submittedName>
</protein>
<evidence type="ECO:0000259" key="13">
    <source>
        <dbReference type="Pfam" id="PF00487"/>
    </source>
</evidence>
<keyword evidence="15" id="KW-1185">Reference proteome</keyword>
<feature type="transmembrane region" description="Helical" evidence="12">
    <location>
        <begin position="12"/>
        <end position="31"/>
    </location>
</feature>
<accession>A0ABS7P2K4</accession>
<keyword evidence="4" id="KW-0997">Cell inner membrane</keyword>
<evidence type="ECO:0000256" key="8">
    <source>
        <dbReference type="ARBA" id="ARBA00023002"/>
    </source>
</evidence>
<dbReference type="Proteomes" id="UP000825228">
    <property type="component" value="Unassembled WGS sequence"/>
</dbReference>
<organism evidence="14 15">
    <name type="scientific">Rhodococcoides corynebacterioides</name>
    <dbReference type="NCBI Taxonomy" id="53972"/>
    <lineage>
        <taxon>Bacteria</taxon>
        <taxon>Bacillati</taxon>
        <taxon>Actinomycetota</taxon>
        <taxon>Actinomycetes</taxon>
        <taxon>Mycobacteriales</taxon>
        <taxon>Nocardiaceae</taxon>
        <taxon>Rhodococcoides</taxon>
    </lineage>
</organism>
<evidence type="ECO:0000256" key="3">
    <source>
        <dbReference type="ARBA" id="ARBA00022475"/>
    </source>
</evidence>
<dbReference type="PANTHER" id="PTHR38674">
    <property type="entry name" value="ALKANE 1-MONOOXYGENASE 1"/>
    <property type="match status" value="1"/>
</dbReference>
<evidence type="ECO:0000256" key="1">
    <source>
        <dbReference type="ARBA" id="ARBA00004429"/>
    </source>
</evidence>
<dbReference type="PANTHER" id="PTHR38674:SF1">
    <property type="entry name" value="ALKANE 1-MONOOXYGENASE 1"/>
    <property type="match status" value="1"/>
</dbReference>
<feature type="transmembrane region" description="Helical" evidence="12">
    <location>
        <begin position="219"/>
        <end position="238"/>
    </location>
</feature>
<dbReference type="RefSeq" id="WP_222682999.1">
    <property type="nucleotide sequence ID" value="NZ_JABUBT010000022.1"/>
</dbReference>
<feature type="transmembrane region" description="Helical" evidence="12">
    <location>
        <begin position="37"/>
        <end position="59"/>
    </location>
</feature>
<feature type="transmembrane region" description="Helical" evidence="12">
    <location>
        <begin position="244"/>
        <end position="262"/>
    </location>
</feature>
<feature type="transmembrane region" description="Helical" evidence="12">
    <location>
        <begin position="80"/>
        <end position="105"/>
    </location>
</feature>
<proteinExistence type="inferred from homology"/>
<evidence type="ECO:0000313" key="15">
    <source>
        <dbReference type="Proteomes" id="UP000825228"/>
    </source>
</evidence>
<keyword evidence="6" id="KW-0479">Metal-binding</keyword>
<evidence type="ECO:0000256" key="12">
    <source>
        <dbReference type="SAM" id="Phobius"/>
    </source>
</evidence>
<comment type="caution">
    <text evidence="14">The sequence shown here is derived from an EMBL/GenBank/DDBJ whole genome shotgun (WGS) entry which is preliminary data.</text>
</comment>